<dbReference type="InterPro" id="IPR011711">
    <property type="entry name" value="GntR_C"/>
</dbReference>
<evidence type="ECO:0000313" key="5">
    <source>
        <dbReference type="EMBL" id="KLO28767.1"/>
    </source>
</evidence>
<organism evidence="5 6">
    <name type="scientific">Mycolicibacter heraklionensis</name>
    <dbReference type="NCBI Taxonomy" id="512402"/>
    <lineage>
        <taxon>Bacteria</taxon>
        <taxon>Bacillati</taxon>
        <taxon>Actinomycetota</taxon>
        <taxon>Actinomycetes</taxon>
        <taxon>Mycobacteriales</taxon>
        <taxon>Mycobacteriaceae</taxon>
        <taxon>Mycolicibacter</taxon>
    </lineage>
</organism>
<dbReference type="PANTHER" id="PTHR43537:SF5">
    <property type="entry name" value="UXU OPERON TRANSCRIPTIONAL REGULATOR"/>
    <property type="match status" value="1"/>
</dbReference>
<evidence type="ECO:0000256" key="3">
    <source>
        <dbReference type="ARBA" id="ARBA00023163"/>
    </source>
</evidence>
<dbReference type="PANTHER" id="PTHR43537">
    <property type="entry name" value="TRANSCRIPTIONAL REGULATOR, GNTR FAMILY"/>
    <property type="match status" value="1"/>
</dbReference>
<accession>A0ABR5FF84</accession>
<dbReference type="InterPro" id="IPR000524">
    <property type="entry name" value="Tscrpt_reg_HTH_GntR"/>
</dbReference>
<dbReference type="CDD" id="cd07377">
    <property type="entry name" value="WHTH_GntR"/>
    <property type="match status" value="1"/>
</dbReference>
<dbReference type="Pfam" id="PF00392">
    <property type="entry name" value="GntR"/>
    <property type="match status" value="1"/>
</dbReference>
<evidence type="ECO:0000313" key="6">
    <source>
        <dbReference type="Proteomes" id="UP000036464"/>
    </source>
</evidence>
<dbReference type="InterPro" id="IPR036390">
    <property type="entry name" value="WH_DNA-bd_sf"/>
</dbReference>
<evidence type="ECO:0000256" key="2">
    <source>
        <dbReference type="ARBA" id="ARBA00023125"/>
    </source>
</evidence>
<dbReference type="RefSeq" id="WP_047319326.1">
    <property type="nucleotide sequence ID" value="NZ_LDPO01000008.1"/>
</dbReference>
<dbReference type="SUPFAM" id="SSF46785">
    <property type="entry name" value="Winged helix' DNA-binding domain"/>
    <property type="match status" value="1"/>
</dbReference>
<dbReference type="Gene3D" id="1.20.120.530">
    <property type="entry name" value="GntR ligand-binding domain-like"/>
    <property type="match status" value="1"/>
</dbReference>
<comment type="caution">
    <text evidence="5">The sequence shown here is derived from an EMBL/GenBank/DDBJ whole genome shotgun (WGS) entry which is preliminary data.</text>
</comment>
<dbReference type="Proteomes" id="UP000036464">
    <property type="component" value="Unassembled WGS sequence"/>
</dbReference>
<gene>
    <name evidence="5" type="ORF">ABW16_11600</name>
</gene>
<dbReference type="Pfam" id="PF07729">
    <property type="entry name" value="FCD"/>
    <property type="match status" value="1"/>
</dbReference>
<keyword evidence="2" id="KW-0238">DNA-binding</keyword>
<dbReference type="SUPFAM" id="SSF48008">
    <property type="entry name" value="GntR ligand-binding domain-like"/>
    <property type="match status" value="1"/>
</dbReference>
<dbReference type="InterPro" id="IPR008920">
    <property type="entry name" value="TF_FadR/GntR_C"/>
</dbReference>
<protein>
    <submittedName>
        <fullName evidence="5">GntR family transcriptional regulator</fullName>
    </submittedName>
</protein>
<feature type="domain" description="HTH gntR-type" evidence="4">
    <location>
        <begin position="14"/>
        <end position="84"/>
    </location>
</feature>
<dbReference type="Gene3D" id="1.10.10.10">
    <property type="entry name" value="Winged helix-like DNA-binding domain superfamily/Winged helix DNA-binding domain"/>
    <property type="match status" value="1"/>
</dbReference>
<dbReference type="SMART" id="SM00895">
    <property type="entry name" value="FCD"/>
    <property type="match status" value="1"/>
</dbReference>
<keyword evidence="1" id="KW-0805">Transcription regulation</keyword>
<dbReference type="EMBL" id="LDPO01000008">
    <property type="protein sequence ID" value="KLO28767.1"/>
    <property type="molecule type" value="Genomic_DNA"/>
</dbReference>
<dbReference type="SMART" id="SM00345">
    <property type="entry name" value="HTH_GNTR"/>
    <property type="match status" value="1"/>
</dbReference>
<keyword evidence="3" id="KW-0804">Transcription</keyword>
<evidence type="ECO:0000256" key="1">
    <source>
        <dbReference type="ARBA" id="ARBA00023015"/>
    </source>
</evidence>
<keyword evidence="6" id="KW-1185">Reference proteome</keyword>
<reference evidence="5 6" key="1">
    <citation type="submission" date="2015-05" db="EMBL/GenBank/DDBJ databases">
        <title>Genome sequence of Mycobacterium heraklionense Davo strain.</title>
        <authorList>
            <person name="Greninger A.L."/>
            <person name="Cunningham G."/>
            <person name="Miller S."/>
        </authorList>
    </citation>
    <scope>NUCLEOTIDE SEQUENCE [LARGE SCALE GENOMIC DNA]</scope>
    <source>
        <strain evidence="5 6">Davo</strain>
    </source>
</reference>
<name>A0ABR5FF84_9MYCO</name>
<dbReference type="PROSITE" id="PS50949">
    <property type="entry name" value="HTH_GNTR"/>
    <property type="match status" value="1"/>
</dbReference>
<proteinExistence type="predicted"/>
<sequence>MGIGDDGRRRVSSPRISEIVAAELRRQIVNGELADGDLLPRQEVLVDHFNVSLVSLREALRILQTEGLISVRRGNRGGAVVHAPTKASAAFMLGLVLQSGSVRLNDLGAALHAIEPTCVGLAAGRPDRAKTLIPELRKINEAMDAGLADGAVFTKIGRQFHDQIVHGCGNQTMIAVVGTLEALWTGHEQRWAEETAARGEYPSLKDRRAVLNAHLRITDLIEAGDAERARKVATKHLADAQTYVLSGDPEQRIFATPPAPPSGLRGQV</sequence>
<evidence type="ECO:0000259" key="4">
    <source>
        <dbReference type="PROSITE" id="PS50949"/>
    </source>
</evidence>
<dbReference type="InterPro" id="IPR036388">
    <property type="entry name" value="WH-like_DNA-bd_sf"/>
</dbReference>